<evidence type="ECO:0000313" key="3">
    <source>
        <dbReference type="EMBL" id="MBP2379144.1"/>
    </source>
</evidence>
<evidence type="ECO:0000259" key="2">
    <source>
        <dbReference type="PROSITE" id="PS51462"/>
    </source>
</evidence>
<evidence type="ECO:0000256" key="1">
    <source>
        <dbReference type="ARBA" id="ARBA00022801"/>
    </source>
</evidence>
<dbReference type="PROSITE" id="PS51462">
    <property type="entry name" value="NUDIX"/>
    <property type="match status" value="1"/>
</dbReference>
<dbReference type="InterPro" id="IPR000086">
    <property type="entry name" value="NUDIX_hydrolase_dom"/>
</dbReference>
<dbReference type="SUPFAM" id="SSF55811">
    <property type="entry name" value="Nudix"/>
    <property type="match status" value="1"/>
</dbReference>
<dbReference type="Pfam" id="PF00293">
    <property type="entry name" value="NUDIX"/>
    <property type="match status" value="1"/>
</dbReference>
<dbReference type="EMBL" id="JAGIOA010000001">
    <property type="protein sequence ID" value="MBP2379144.1"/>
    <property type="molecule type" value="Genomic_DNA"/>
</dbReference>
<dbReference type="InterPro" id="IPR020084">
    <property type="entry name" value="NUDIX_hydrolase_CS"/>
</dbReference>
<dbReference type="InterPro" id="IPR015797">
    <property type="entry name" value="NUDIX_hydrolase-like_dom_sf"/>
</dbReference>
<proteinExistence type="predicted"/>
<dbReference type="PANTHER" id="PTHR11839">
    <property type="entry name" value="UDP/ADP-SUGAR PYROPHOSPHATASE"/>
    <property type="match status" value="1"/>
</dbReference>
<accession>A0ABS4WSF1</accession>
<dbReference type="RefSeq" id="WP_210098262.1">
    <property type="nucleotide sequence ID" value="NZ_BAAAIO010000003.1"/>
</dbReference>
<feature type="domain" description="Nudix hydrolase" evidence="2">
    <location>
        <begin position="44"/>
        <end position="177"/>
    </location>
</feature>
<dbReference type="Gene3D" id="3.90.79.10">
    <property type="entry name" value="Nucleoside Triphosphate Pyrophosphohydrolase"/>
    <property type="match status" value="1"/>
</dbReference>
<dbReference type="PANTHER" id="PTHR11839:SF1">
    <property type="entry name" value="ADP-SUGAR PYROPHOSPHATASE"/>
    <property type="match status" value="1"/>
</dbReference>
<comment type="caution">
    <text evidence="3">The sequence shown here is derived from an EMBL/GenBank/DDBJ whole genome shotgun (WGS) entry which is preliminary data.</text>
</comment>
<gene>
    <name evidence="3" type="ORF">JOF42_002639</name>
</gene>
<dbReference type="Proteomes" id="UP000703720">
    <property type="component" value="Unassembled WGS sequence"/>
</dbReference>
<keyword evidence="4" id="KW-1185">Reference proteome</keyword>
<name>A0ABS4WSF1_9MICO</name>
<protein>
    <submittedName>
        <fullName evidence="3">8-oxo-dGTP pyrophosphatase MutT (NUDIX family)</fullName>
    </submittedName>
</protein>
<organism evidence="3 4">
    <name type="scientific">Microbacterium phyllosphaerae</name>
    <dbReference type="NCBI Taxonomy" id="124798"/>
    <lineage>
        <taxon>Bacteria</taxon>
        <taxon>Bacillati</taxon>
        <taxon>Actinomycetota</taxon>
        <taxon>Actinomycetes</taxon>
        <taxon>Micrococcales</taxon>
        <taxon>Microbacteriaceae</taxon>
        <taxon>Microbacterium</taxon>
    </lineage>
</organism>
<sequence>MSSTPAPWRVDDSETVVADRWIRVRADDCRDADDRRIAPYYVLEYGDWISVLALNADGHAIVVEEYRHGAGIVAVGTIGGGMESGEAPIDAAARELREETGYEAGEIVELGSTWANFGNHTNRVHHFLARDCVRVAEQELDDSEAIAVHVVSLDGLGDHLAQSYHQLTWYKAMELLDR</sequence>
<keyword evidence="1" id="KW-0378">Hydrolase</keyword>
<evidence type="ECO:0000313" key="4">
    <source>
        <dbReference type="Proteomes" id="UP000703720"/>
    </source>
</evidence>
<dbReference type="PROSITE" id="PS00893">
    <property type="entry name" value="NUDIX_BOX"/>
    <property type="match status" value="1"/>
</dbReference>
<dbReference type="CDD" id="cd03424">
    <property type="entry name" value="NUDIX_ADPRase_Nudt5_UGPPase_Nudt14"/>
    <property type="match status" value="1"/>
</dbReference>
<reference evidence="3 4" key="1">
    <citation type="submission" date="2021-03" db="EMBL/GenBank/DDBJ databases">
        <title>Sequencing the genomes of 1000 actinobacteria strains.</title>
        <authorList>
            <person name="Klenk H.-P."/>
        </authorList>
    </citation>
    <scope>NUCLEOTIDE SEQUENCE [LARGE SCALE GENOMIC DNA]</scope>
    <source>
        <strain evidence="3 4">DSM 13468</strain>
    </source>
</reference>